<reference evidence="2 3" key="1">
    <citation type="submission" date="2015-08" db="EMBL/GenBank/DDBJ databases">
        <title>Genome sequencing of Penicillium nordicum.</title>
        <authorList>
            <person name="Nguyen H.D."/>
            <person name="Seifert K.A."/>
        </authorList>
    </citation>
    <scope>NUCLEOTIDE SEQUENCE [LARGE SCALE GENOMIC DNA]</scope>
    <source>
        <strain evidence="2 3">DAOMC 185683</strain>
    </source>
</reference>
<organism evidence="2 3">
    <name type="scientific">Penicillium nordicum</name>
    <dbReference type="NCBI Taxonomy" id="229535"/>
    <lineage>
        <taxon>Eukaryota</taxon>
        <taxon>Fungi</taxon>
        <taxon>Dikarya</taxon>
        <taxon>Ascomycota</taxon>
        <taxon>Pezizomycotina</taxon>
        <taxon>Eurotiomycetes</taxon>
        <taxon>Eurotiomycetidae</taxon>
        <taxon>Eurotiales</taxon>
        <taxon>Aspergillaceae</taxon>
        <taxon>Penicillium</taxon>
    </lineage>
</organism>
<feature type="compositionally biased region" description="Basic and acidic residues" evidence="1">
    <location>
        <begin position="1"/>
        <end position="14"/>
    </location>
</feature>
<evidence type="ECO:0000313" key="3">
    <source>
        <dbReference type="Proteomes" id="UP000037696"/>
    </source>
</evidence>
<evidence type="ECO:0000256" key="1">
    <source>
        <dbReference type="SAM" id="MobiDB-lite"/>
    </source>
</evidence>
<proteinExistence type="predicted"/>
<dbReference type="Proteomes" id="UP000037696">
    <property type="component" value="Unassembled WGS sequence"/>
</dbReference>
<protein>
    <submittedName>
        <fullName evidence="2">Uncharacterized protein</fullName>
    </submittedName>
</protein>
<evidence type="ECO:0000313" key="2">
    <source>
        <dbReference type="EMBL" id="KOS39781.1"/>
    </source>
</evidence>
<dbReference type="AlphaFoldDB" id="A0A0M8P395"/>
<feature type="region of interest" description="Disordered" evidence="1">
    <location>
        <begin position="1"/>
        <end position="21"/>
    </location>
</feature>
<keyword evidence="3" id="KW-1185">Reference proteome</keyword>
<accession>A0A0M8P395</accession>
<gene>
    <name evidence="2" type="ORF">ACN38_g9353</name>
</gene>
<sequence>MLDQDARRSEKSSETEGWGEAFKGELTGIFSGRTKRGKCKSNDCSADCPAEQSKHCAAVEFECRHGSREANLSVSVEPQSPPSSDPIRDWRFTNHSHFQHTSWRATPPTLSTSTRSDRSTASLRLHWALACGSSSCTEPRRMVPLCWAGSTLGTTDLQSSISFFLRNRFVSQGSGDGWAALRTMYLEWEKRNREPGVAEAHVESHKCQVHDSHLPAELYHTLSFSIF</sequence>
<comment type="caution">
    <text evidence="2">The sequence shown here is derived from an EMBL/GenBank/DDBJ whole genome shotgun (WGS) entry which is preliminary data.</text>
</comment>
<name>A0A0M8P395_9EURO</name>
<dbReference type="EMBL" id="LHQQ01000188">
    <property type="protein sequence ID" value="KOS39781.1"/>
    <property type="molecule type" value="Genomic_DNA"/>
</dbReference>
<dbReference type="OrthoDB" id="4352495at2759"/>